<evidence type="ECO:0000256" key="8">
    <source>
        <dbReference type="ARBA" id="ARBA00023002"/>
    </source>
</evidence>
<dbReference type="SUPFAM" id="SSF46977">
    <property type="entry name" value="Succinate dehydrogenase/fumarate reductase flavoprotein C-terminal domain"/>
    <property type="match status" value="1"/>
</dbReference>
<keyword evidence="13" id="KW-1133">Transmembrane helix</keyword>
<dbReference type="InterPro" id="IPR027477">
    <property type="entry name" value="Succ_DH/fumarate_Rdtase_cat_sf"/>
</dbReference>
<dbReference type="SUPFAM" id="SSF51905">
    <property type="entry name" value="FAD/NAD(P)-binding domain"/>
    <property type="match status" value="1"/>
</dbReference>
<evidence type="ECO:0000256" key="12">
    <source>
        <dbReference type="RuleBase" id="RU362049"/>
    </source>
</evidence>
<keyword evidence="8 12" id="KW-0560">Oxidoreductase</keyword>
<dbReference type="GO" id="GO:0008734">
    <property type="term" value="F:L-aspartate oxidase activity"/>
    <property type="evidence" value="ECO:0007669"/>
    <property type="project" value="UniProtKB-UniRule"/>
</dbReference>
<dbReference type="SUPFAM" id="SSF56425">
    <property type="entry name" value="Succinate dehydrogenase/fumarate reductase flavoprotein, catalytic domain"/>
    <property type="match status" value="1"/>
</dbReference>
<dbReference type="PANTHER" id="PTHR42716:SF2">
    <property type="entry name" value="L-ASPARTATE OXIDASE, CHLOROPLASTIC"/>
    <property type="match status" value="1"/>
</dbReference>
<comment type="cofactor">
    <cofactor evidence="1 12">
        <name>FAD</name>
        <dbReference type="ChEBI" id="CHEBI:57692"/>
    </cofactor>
</comment>
<dbReference type="InterPro" id="IPR015939">
    <property type="entry name" value="Fum_Rdtase/Succ_DH_flav-like_C"/>
</dbReference>
<reference evidence="16 17" key="1">
    <citation type="journal article" date="2017" name="ISME J.">
        <title>Energy and carbon metabolisms in a deep terrestrial subsurface fluid microbial community.</title>
        <authorList>
            <person name="Momper L."/>
            <person name="Jungbluth S.P."/>
            <person name="Lee M.D."/>
            <person name="Amend J.P."/>
        </authorList>
    </citation>
    <scope>NUCLEOTIDE SEQUENCE [LARGE SCALE GENOMIC DNA]</scope>
    <source>
        <strain evidence="16">SURF_26</strain>
    </source>
</reference>
<dbReference type="NCBIfam" id="NF006567">
    <property type="entry name" value="PRK09077.1"/>
    <property type="match status" value="1"/>
</dbReference>
<accession>A0A3A4QRP2</accession>
<keyword evidence="13" id="KW-0812">Transmembrane</keyword>
<evidence type="ECO:0000256" key="11">
    <source>
        <dbReference type="PIRSR" id="PIRSR000171-1"/>
    </source>
</evidence>
<dbReference type="Gene3D" id="3.50.50.60">
    <property type="entry name" value="FAD/NAD(P)-binding domain"/>
    <property type="match status" value="1"/>
</dbReference>
<dbReference type="InterPro" id="IPR003953">
    <property type="entry name" value="FAD-dep_OxRdtase_2_FAD-bd"/>
</dbReference>
<evidence type="ECO:0000256" key="9">
    <source>
        <dbReference type="ARBA" id="ARBA00048305"/>
    </source>
</evidence>
<dbReference type="GO" id="GO:0034628">
    <property type="term" value="P:'de novo' NAD+ biosynthetic process from L-aspartate"/>
    <property type="evidence" value="ECO:0007669"/>
    <property type="project" value="TreeGrafter"/>
</dbReference>
<dbReference type="PRINTS" id="PR00368">
    <property type="entry name" value="FADPNR"/>
</dbReference>
<dbReference type="EC" id="1.4.3.16" evidence="4 10"/>
<keyword evidence="6 12" id="KW-0662">Pyridine nucleotide biosynthesis</keyword>
<comment type="catalytic activity">
    <reaction evidence="9">
        <text>L-aspartate + O2 = iminosuccinate + H2O2</text>
        <dbReference type="Rhea" id="RHEA:25876"/>
        <dbReference type="ChEBI" id="CHEBI:15379"/>
        <dbReference type="ChEBI" id="CHEBI:16240"/>
        <dbReference type="ChEBI" id="CHEBI:29991"/>
        <dbReference type="ChEBI" id="CHEBI:77875"/>
        <dbReference type="EC" id="1.4.3.16"/>
    </reaction>
    <physiologicalReaction direction="left-to-right" evidence="9">
        <dbReference type="Rhea" id="RHEA:25877"/>
    </physiologicalReaction>
</comment>
<protein>
    <recommendedName>
        <fullName evidence="4 10">L-aspartate oxidase</fullName>
        <ecNumber evidence="4 10">1.4.3.16</ecNumber>
    </recommendedName>
</protein>
<dbReference type="PIRSF" id="PIRSF000171">
    <property type="entry name" value="SDHA_APRA_LASPO"/>
    <property type="match status" value="1"/>
</dbReference>
<gene>
    <name evidence="16" type="ORF">C4541_11805</name>
</gene>
<keyword evidence="5 12" id="KW-0285">Flavoprotein</keyword>
<proteinExistence type="inferred from homology"/>
<evidence type="ECO:0000259" key="15">
    <source>
        <dbReference type="Pfam" id="PF02910"/>
    </source>
</evidence>
<evidence type="ECO:0000256" key="6">
    <source>
        <dbReference type="ARBA" id="ARBA00022642"/>
    </source>
</evidence>
<dbReference type="Pfam" id="PF00890">
    <property type="entry name" value="FAD_binding_2"/>
    <property type="match status" value="1"/>
</dbReference>
<evidence type="ECO:0000256" key="3">
    <source>
        <dbReference type="ARBA" id="ARBA00008562"/>
    </source>
</evidence>
<feature type="domain" description="FAD-dependent oxidoreductase 2 FAD-binding" evidence="14">
    <location>
        <begin position="9"/>
        <end position="387"/>
    </location>
</feature>
<dbReference type="InterPro" id="IPR036188">
    <property type="entry name" value="FAD/NAD-bd_sf"/>
</dbReference>
<evidence type="ECO:0000256" key="13">
    <source>
        <dbReference type="SAM" id="Phobius"/>
    </source>
</evidence>
<organism evidence="16 17">
    <name type="scientific">Candidatus Auribacter fodinae</name>
    <dbReference type="NCBI Taxonomy" id="2093366"/>
    <lineage>
        <taxon>Bacteria</taxon>
        <taxon>Pseudomonadati</taxon>
        <taxon>Candidatus Auribacterota</taxon>
        <taxon>Candidatus Auribacteria</taxon>
        <taxon>Candidatus Auribacterales</taxon>
        <taxon>Candidatus Auribacteraceae</taxon>
        <taxon>Candidatus Auribacter</taxon>
    </lineage>
</organism>
<dbReference type="InterPro" id="IPR037099">
    <property type="entry name" value="Fum_R/Succ_DH_flav-like_C_sf"/>
</dbReference>
<evidence type="ECO:0000256" key="10">
    <source>
        <dbReference type="NCBIfam" id="TIGR00551"/>
    </source>
</evidence>
<evidence type="ECO:0000256" key="5">
    <source>
        <dbReference type="ARBA" id="ARBA00022630"/>
    </source>
</evidence>
<feature type="active site" description="Proton acceptor" evidence="11">
    <location>
        <position position="285"/>
    </location>
</feature>
<dbReference type="PRINTS" id="PR00411">
    <property type="entry name" value="PNDRDTASEI"/>
</dbReference>
<keyword evidence="13" id="KW-0472">Membrane</keyword>
<sequence length="543" mass="60634">MNTTTVETDYLVIGSGIAGIMFALKAVHYGSVIIVTKMDRFESNSNYAQGGIASVMSHTDTFEEHVRDTLSAGDGLCHEDIVEKTIRSGPSAVQELIDYGVPFSLRDNDELDLGREGGHSHRRILHVGDMTGKEVKKVLIDAVGKIPNITVLENHICIDLITTKKLLDTQKNEVLGAYVFNKREQRITTVKSKVTVLATGGAGKVYNYTTNPDVATGDGIAMAYRAGARIKNLEFVQFHPTCLYHPEAKSYLISEAVRGEGGILRLIDGTDFMKKYHPMGSLAPRDVAAKAIDLEMKKRGDDFVYLDITGKSKLFLQKRFPNIFKQCLKFGIDISKDLIPVVPAAHYFCGGVETDWNGKTSIHRLYACGEVSCTGLHGANRLASNSLLEALVFANNAAESSVSVIHDEYPEISVIPQWNSGSAVDSDEAVVVSHNWDEIRRFMWNYVGIVRSDKRLARAKARIEIQQREIDQFYWDFLITSDLIELRNIATVAELIVNFASYRKESRGLHYNLDYPTKRDDIWRRDSIFENGHFVEGKPICAN</sequence>
<evidence type="ECO:0000313" key="16">
    <source>
        <dbReference type="EMBL" id="RJP56685.1"/>
    </source>
</evidence>
<comment type="function">
    <text evidence="12">Catalyzes the oxidation of L-aspartate to iminoaspartate.</text>
</comment>
<dbReference type="AlphaFoldDB" id="A0A3A4QRP2"/>
<dbReference type="EMBL" id="QZJZ01000092">
    <property type="protein sequence ID" value="RJP56685.1"/>
    <property type="molecule type" value="Genomic_DNA"/>
</dbReference>
<evidence type="ECO:0000313" key="17">
    <source>
        <dbReference type="Proteomes" id="UP000266426"/>
    </source>
</evidence>
<dbReference type="Gene3D" id="1.20.58.100">
    <property type="entry name" value="Fumarate reductase/succinate dehydrogenase flavoprotein-like, C-terminal domain"/>
    <property type="match status" value="1"/>
</dbReference>
<evidence type="ECO:0000256" key="2">
    <source>
        <dbReference type="ARBA" id="ARBA00004950"/>
    </source>
</evidence>
<evidence type="ECO:0000256" key="1">
    <source>
        <dbReference type="ARBA" id="ARBA00001974"/>
    </source>
</evidence>
<keyword evidence="7 12" id="KW-0274">FAD</keyword>
<comment type="similarity">
    <text evidence="3 12">Belongs to the FAD-dependent oxidoreductase 2 family. NadB subfamily.</text>
</comment>
<dbReference type="GO" id="GO:0005737">
    <property type="term" value="C:cytoplasm"/>
    <property type="evidence" value="ECO:0007669"/>
    <property type="project" value="UniProtKB-SubCell"/>
</dbReference>
<evidence type="ECO:0000256" key="7">
    <source>
        <dbReference type="ARBA" id="ARBA00022827"/>
    </source>
</evidence>
<dbReference type="InterPro" id="IPR005288">
    <property type="entry name" value="NadB"/>
</dbReference>
<dbReference type="Gene3D" id="3.90.700.10">
    <property type="entry name" value="Succinate dehydrogenase/fumarate reductase flavoprotein, catalytic domain"/>
    <property type="match status" value="1"/>
</dbReference>
<dbReference type="Pfam" id="PF02910">
    <property type="entry name" value="Succ_DH_flav_C"/>
    <property type="match status" value="1"/>
</dbReference>
<dbReference type="FunFam" id="1.20.58.100:FF:000002">
    <property type="entry name" value="L-aspartate oxidase"/>
    <property type="match status" value="1"/>
</dbReference>
<dbReference type="Proteomes" id="UP000266426">
    <property type="component" value="Unassembled WGS sequence"/>
</dbReference>
<evidence type="ECO:0000256" key="4">
    <source>
        <dbReference type="ARBA" id="ARBA00012173"/>
    </source>
</evidence>
<name>A0A3A4QRP2_9BACT</name>
<dbReference type="FunFam" id="3.90.700.10:FF:000002">
    <property type="entry name" value="L-aspartate oxidase"/>
    <property type="match status" value="1"/>
</dbReference>
<dbReference type="PANTHER" id="PTHR42716">
    <property type="entry name" value="L-ASPARTATE OXIDASE"/>
    <property type="match status" value="1"/>
</dbReference>
<comment type="subcellular location">
    <subcellularLocation>
        <location evidence="12">Cytoplasm</location>
    </subcellularLocation>
</comment>
<dbReference type="NCBIfam" id="TIGR00551">
    <property type="entry name" value="nadB"/>
    <property type="match status" value="1"/>
</dbReference>
<evidence type="ECO:0000259" key="14">
    <source>
        <dbReference type="Pfam" id="PF00890"/>
    </source>
</evidence>
<comment type="pathway">
    <text evidence="2 12">Cofactor biosynthesis; NAD(+) biosynthesis; iminoaspartate from L-aspartate (oxidase route): step 1/1.</text>
</comment>
<dbReference type="UniPathway" id="UPA00253">
    <property type="reaction ID" value="UER00326"/>
</dbReference>
<feature type="transmembrane region" description="Helical" evidence="13">
    <location>
        <begin position="12"/>
        <end position="35"/>
    </location>
</feature>
<feature type="domain" description="Fumarate reductase/succinate dehydrogenase flavoprotein-like C-terminal" evidence="15">
    <location>
        <begin position="437"/>
        <end position="529"/>
    </location>
</feature>
<comment type="caution">
    <text evidence="16">The sequence shown here is derived from an EMBL/GenBank/DDBJ whole genome shotgun (WGS) entry which is preliminary data.</text>
</comment>